<sequence length="734" mass="79971">MAEKGRQHHLEVLLRSSVIAEATPMSLLSMPPYWSPPESHAMVYYPYVYSPPPAFHSQLQPQAAPFVPKGLPRLSAPEPANLARVLRSGMPPIRSRTRQAPEAMDASNISDKFIHVEGVPRNASSDALRTAFERCGLLKGIFVRLLAEHGVVLLAFYDSRHASSALAHMQENPYDYFDGASIAARMLPGSRALTDSDSRVYIHLVGHTTALGPQMQNLLSTFGDLKSFRVVGMHYKLFHAEFFDSRESTTAIFSLNNHKYHGAILHLSMQPDANVVPTFSDGPEASDRKPDGAYIPFPSDGHDDSPATGLFDHRARFGRRASTGSAFPSPDSRRSDSSANQSTDHLPGAEGVHTDYDAQDPLPHARRRSVAHSFDSASVSSATSLRLKDTIFPLSPDRTASTAPSTPAAMGRKMSLPPFQGPLPPPATNQWTSASTERDDSEKGDLDGFIPVRASARSVSSLGGASAHMCLPASARAVLDLLRDPPPERNRVDIARIEAGSDTRTTIMLKNAHSEQDEHKESRRLYRGGHTARNRLFVSSVRLPFPFRYHPNTRTGSTLQTSATSDTLLYVKHPSPATRLTPVQVNFIHVSDLLKFMQVRLGKKWNMYASEKVLGAGYANYQGKEALVDPRGVLASFILRAQTLGCLNHFRSGMGFGVCAGGPPTAHQAAYTPKCTTTTITTTSIIKSETKTPPFRTSPTTAVYESNHASRTADTPPGPLSTDLPTYLAGLTSF</sequence>
<dbReference type="EMBL" id="SSOP01000012">
    <property type="protein sequence ID" value="KAB5595095.1"/>
    <property type="molecule type" value="Genomic_DNA"/>
</dbReference>
<dbReference type="AlphaFoldDB" id="A0A5N5QTK2"/>
<feature type="compositionally biased region" description="Basic and acidic residues" evidence="2">
    <location>
        <begin position="436"/>
        <end position="446"/>
    </location>
</feature>
<dbReference type="InterPro" id="IPR035979">
    <property type="entry name" value="RBD_domain_sf"/>
</dbReference>
<dbReference type="SUPFAM" id="SSF54928">
    <property type="entry name" value="RNA-binding domain, RBD"/>
    <property type="match status" value="2"/>
</dbReference>
<accession>A0A5N5QTK2</accession>
<feature type="compositionally biased region" description="Low complexity" evidence="2">
    <location>
        <begin position="395"/>
        <end position="409"/>
    </location>
</feature>
<feature type="region of interest" description="Disordered" evidence="2">
    <location>
        <begin position="394"/>
        <end position="448"/>
    </location>
</feature>
<comment type="caution">
    <text evidence="4">The sequence shown here is derived from an EMBL/GenBank/DDBJ whole genome shotgun (WGS) entry which is preliminary data.</text>
</comment>
<feature type="compositionally biased region" description="Polar residues" evidence="2">
    <location>
        <begin position="695"/>
        <end position="713"/>
    </location>
</feature>
<dbReference type="OrthoDB" id="417481at2759"/>
<evidence type="ECO:0000313" key="4">
    <source>
        <dbReference type="EMBL" id="KAB5595095.1"/>
    </source>
</evidence>
<feature type="domain" description="Mei2-like C-terminal RNA recognition motif" evidence="3">
    <location>
        <begin position="585"/>
        <end position="629"/>
    </location>
</feature>
<dbReference type="Pfam" id="PF04059">
    <property type="entry name" value="RRM_2"/>
    <property type="match status" value="1"/>
</dbReference>
<reference evidence="4 5" key="1">
    <citation type="journal article" date="2019" name="Fungal Biol. Biotechnol.">
        <title>Draft genome sequence of fastidious pathogen Ceratobasidium theobromae, which causes vascular-streak dieback in Theobroma cacao.</title>
        <authorList>
            <person name="Ali S.S."/>
            <person name="Asman A."/>
            <person name="Shao J."/>
            <person name="Firmansyah A.P."/>
            <person name="Susilo A.W."/>
            <person name="Rosmana A."/>
            <person name="McMahon P."/>
            <person name="Junaid M."/>
            <person name="Guest D."/>
            <person name="Kheng T.Y."/>
            <person name="Meinhardt L.W."/>
            <person name="Bailey B.A."/>
        </authorList>
    </citation>
    <scope>NUCLEOTIDE SEQUENCE [LARGE SCALE GENOMIC DNA]</scope>
    <source>
        <strain evidence="4 5">CT2</strain>
    </source>
</reference>
<proteinExistence type="predicted"/>
<feature type="region of interest" description="Disordered" evidence="2">
    <location>
        <begin position="275"/>
        <end position="369"/>
    </location>
</feature>
<evidence type="ECO:0000256" key="1">
    <source>
        <dbReference type="ARBA" id="ARBA00022884"/>
    </source>
</evidence>
<dbReference type="PANTHER" id="PTHR23189">
    <property type="entry name" value="RNA RECOGNITION MOTIF-CONTAINING"/>
    <property type="match status" value="1"/>
</dbReference>
<protein>
    <submittedName>
        <fullName evidence="4">Protein MEI2-like 3</fullName>
    </submittedName>
</protein>
<dbReference type="InterPro" id="IPR007201">
    <property type="entry name" value="Mei2-like_Rrm_C"/>
</dbReference>
<feature type="region of interest" description="Disordered" evidence="2">
    <location>
        <begin position="689"/>
        <end position="722"/>
    </location>
</feature>
<evidence type="ECO:0000259" key="3">
    <source>
        <dbReference type="Pfam" id="PF04059"/>
    </source>
</evidence>
<dbReference type="GO" id="GO:0003723">
    <property type="term" value="F:RNA binding"/>
    <property type="evidence" value="ECO:0007669"/>
    <property type="project" value="UniProtKB-KW"/>
</dbReference>
<evidence type="ECO:0000313" key="5">
    <source>
        <dbReference type="Proteomes" id="UP000383932"/>
    </source>
</evidence>
<evidence type="ECO:0000256" key="2">
    <source>
        <dbReference type="SAM" id="MobiDB-lite"/>
    </source>
</evidence>
<name>A0A5N5QTK2_9AGAM</name>
<keyword evidence="1" id="KW-0694">RNA-binding</keyword>
<gene>
    <name evidence="4" type="ORF">CTheo_1383</name>
</gene>
<dbReference type="Proteomes" id="UP000383932">
    <property type="component" value="Unassembled WGS sequence"/>
</dbReference>
<feature type="compositionally biased region" description="Basic and acidic residues" evidence="2">
    <location>
        <begin position="300"/>
        <end position="315"/>
    </location>
</feature>
<keyword evidence="5" id="KW-1185">Reference proteome</keyword>
<organism evidence="4 5">
    <name type="scientific">Ceratobasidium theobromae</name>
    <dbReference type="NCBI Taxonomy" id="1582974"/>
    <lineage>
        <taxon>Eukaryota</taxon>
        <taxon>Fungi</taxon>
        <taxon>Dikarya</taxon>
        <taxon>Basidiomycota</taxon>
        <taxon>Agaricomycotina</taxon>
        <taxon>Agaricomycetes</taxon>
        <taxon>Cantharellales</taxon>
        <taxon>Ceratobasidiaceae</taxon>
        <taxon>Ceratobasidium</taxon>
    </lineage>
</organism>